<dbReference type="Gene3D" id="2.10.109.10">
    <property type="entry name" value="Umud Fragment, subunit A"/>
    <property type="match status" value="1"/>
</dbReference>
<evidence type="ECO:0000313" key="9">
    <source>
        <dbReference type="Proteomes" id="UP000781958"/>
    </source>
</evidence>
<comment type="caution">
    <text evidence="8">The sequence shown here is derived from an EMBL/GenBank/DDBJ whole genome shotgun (WGS) entry which is preliminary data.</text>
</comment>
<protein>
    <submittedName>
        <fullName evidence="8">Conjugative transfer signal peptidase TraF</fullName>
    </submittedName>
</protein>
<organism evidence="8 9">
    <name type="scientific">Azospirillum rugosum</name>
    <dbReference type="NCBI Taxonomy" id="416170"/>
    <lineage>
        <taxon>Bacteria</taxon>
        <taxon>Pseudomonadati</taxon>
        <taxon>Pseudomonadota</taxon>
        <taxon>Alphaproteobacteria</taxon>
        <taxon>Rhodospirillales</taxon>
        <taxon>Azospirillaceae</taxon>
        <taxon>Azospirillum</taxon>
    </lineage>
</organism>
<dbReference type="SUPFAM" id="SSF51306">
    <property type="entry name" value="LexA/Signal peptidase"/>
    <property type="match status" value="1"/>
</dbReference>
<dbReference type="InterPro" id="IPR036286">
    <property type="entry name" value="LexA/Signal_pep-like_sf"/>
</dbReference>
<evidence type="ECO:0000256" key="2">
    <source>
        <dbReference type="ARBA" id="ARBA00005849"/>
    </source>
</evidence>
<feature type="signal peptide" evidence="6">
    <location>
        <begin position="1"/>
        <end position="22"/>
    </location>
</feature>
<dbReference type="RefSeq" id="WP_209773467.1">
    <property type="nucleotide sequence ID" value="NZ_JAGINP010000042.1"/>
</dbReference>
<dbReference type="EMBL" id="JAGINP010000042">
    <property type="protein sequence ID" value="MBP2297125.1"/>
    <property type="molecule type" value="Genomic_DNA"/>
</dbReference>
<name>A0ABS4SX41_9PROT</name>
<comment type="similarity">
    <text evidence="2">Belongs to the peptidase S26C family.</text>
</comment>
<gene>
    <name evidence="8" type="ORF">J2851_006944</name>
</gene>
<dbReference type="Pfam" id="PF10502">
    <property type="entry name" value="Peptidase_S26"/>
    <property type="match status" value="1"/>
</dbReference>
<accession>A0ABS4SX41</accession>
<dbReference type="InterPro" id="IPR019533">
    <property type="entry name" value="Peptidase_S26"/>
</dbReference>
<evidence type="ECO:0000259" key="7">
    <source>
        <dbReference type="Pfam" id="PF10502"/>
    </source>
</evidence>
<evidence type="ECO:0000256" key="1">
    <source>
        <dbReference type="ARBA" id="ARBA00004418"/>
    </source>
</evidence>
<feature type="chain" id="PRO_5047094126" evidence="6">
    <location>
        <begin position="23"/>
        <end position="179"/>
    </location>
</feature>
<evidence type="ECO:0000256" key="5">
    <source>
        <dbReference type="ARBA" id="ARBA00022971"/>
    </source>
</evidence>
<feature type="domain" description="Peptidase S26" evidence="7">
    <location>
        <begin position="11"/>
        <end position="172"/>
    </location>
</feature>
<dbReference type="InterPro" id="IPR014139">
    <property type="entry name" value="Peptidase_S26C_TraF"/>
</dbReference>
<evidence type="ECO:0000256" key="4">
    <source>
        <dbReference type="ARBA" id="ARBA00022764"/>
    </source>
</evidence>
<dbReference type="NCBIfam" id="TIGR02771">
    <property type="entry name" value="TraF_Ti"/>
    <property type="match status" value="1"/>
</dbReference>
<keyword evidence="3 6" id="KW-0732">Signal</keyword>
<evidence type="ECO:0000256" key="3">
    <source>
        <dbReference type="ARBA" id="ARBA00022729"/>
    </source>
</evidence>
<keyword evidence="9" id="KW-1185">Reference proteome</keyword>
<proteinExistence type="inferred from homology"/>
<keyword evidence="5" id="KW-0184">Conjugation</keyword>
<evidence type="ECO:0000313" key="8">
    <source>
        <dbReference type="EMBL" id="MBP2297125.1"/>
    </source>
</evidence>
<comment type="subcellular location">
    <subcellularLocation>
        <location evidence="1">Periplasm</location>
    </subcellularLocation>
</comment>
<reference evidence="8 9" key="1">
    <citation type="submission" date="2021-03" db="EMBL/GenBank/DDBJ databases">
        <title>Genomic Encyclopedia of Type Strains, Phase III (KMG-III): the genomes of soil and plant-associated and newly described type strains.</title>
        <authorList>
            <person name="Whitman W."/>
        </authorList>
    </citation>
    <scope>NUCLEOTIDE SEQUENCE [LARGE SCALE GENOMIC DNA]</scope>
    <source>
        <strain evidence="8 9">IMMIB AFH-6</strain>
    </source>
</reference>
<sequence>MSRRFAVGVWCAAILTTVATTAAGTAGWRINATPSLPVGLWRVDAAGAVTLGMVVELCPPDSEPFRLARERGYVPAGSCPGGYQPLFKPIVAQAGDEVELTGEGVRVNGVLLVNSRPLAADGAGRPMPVLAPGRYRVEAGTVWVVSSHHPASFDSRYFGALPLESIQGTARPILVQGAS</sequence>
<dbReference type="Proteomes" id="UP000781958">
    <property type="component" value="Unassembled WGS sequence"/>
</dbReference>
<keyword evidence="4" id="KW-0574">Periplasm</keyword>
<evidence type="ECO:0000256" key="6">
    <source>
        <dbReference type="SAM" id="SignalP"/>
    </source>
</evidence>